<dbReference type="Proteomes" id="UP000007875">
    <property type="component" value="Unassembled WGS sequence"/>
</dbReference>
<dbReference type="InterPro" id="IPR003599">
    <property type="entry name" value="Ig_sub"/>
</dbReference>
<keyword evidence="2" id="KW-0472">Membrane</keyword>
<dbReference type="PANTHER" id="PTHR11640:SF162">
    <property type="entry name" value="BASAL CELL ADHESION MOLECULE ISOFORM X1-RELATED"/>
    <property type="match status" value="1"/>
</dbReference>
<reference evidence="8" key="3">
    <citation type="submission" date="2025-09" db="UniProtKB">
        <authorList>
            <consortium name="Ensembl"/>
        </authorList>
    </citation>
    <scope>IDENTIFICATION</scope>
</reference>
<dbReference type="InterPro" id="IPR013783">
    <property type="entry name" value="Ig-like_fold"/>
</dbReference>
<dbReference type="SUPFAM" id="SSF48726">
    <property type="entry name" value="Immunoglobulin"/>
    <property type="match status" value="4"/>
</dbReference>
<dbReference type="GO" id="GO:0005886">
    <property type="term" value="C:plasma membrane"/>
    <property type="evidence" value="ECO:0007669"/>
    <property type="project" value="TreeGrafter"/>
</dbReference>
<dbReference type="InterPro" id="IPR007110">
    <property type="entry name" value="Ig-like_dom"/>
</dbReference>
<dbReference type="InterPro" id="IPR051275">
    <property type="entry name" value="Cell_adhesion_signaling"/>
</dbReference>
<feature type="domain" description="Ig-like" evidence="7">
    <location>
        <begin position="374"/>
        <end position="450"/>
    </location>
</feature>
<evidence type="ECO:0000256" key="5">
    <source>
        <dbReference type="ARBA" id="ARBA00023319"/>
    </source>
</evidence>
<evidence type="ECO:0000259" key="7">
    <source>
        <dbReference type="PROSITE" id="PS50835"/>
    </source>
</evidence>
<dbReference type="Ensembl" id="ENSCSAVT00000003428.1">
    <property type="protein sequence ID" value="ENSCSAVP00000003377.1"/>
    <property type="gene ID" value="ENSCSAVG00000002003.1"/>
</dbReference>
<keyword evidence="4" id="KW-0325">Glycoprotein</keyword>
<proteinExistence type="predicted"/>
<dbReference type="STRING" id="51511.ENSCSAVP00000003377"/>
<dbReference type="GO" id="GO:0050839">
    <property type="term" value="F:cell adhesion molecule binding"/>
    <property type="evidence" value="ECO:0007669"/>
    <property type="project" value="TreeGrafter"/>
</dbReference>
<feature type="domain" description="Ig-like" evidence="7">
    <location>
        <begin position="278"/>
        <end position="367"/>
    </location>
</feature>
<dbReference type="HOGENOM" id="CLU_694359_0_0_1"/>
<organism evidence="8 9">
    <name type="scientific">Ciona savignyi</name>
    <name type="common">Pacific transparent sea squirt</name>
    <dbReference type="NCBI Taxonomy" id="51511"/>
    <lineage>
        <taxon>Eukaryota</taxon>
        <taxon>Metazoa</taxon>
        <taxon>Chordata</taxon>
        <taxon>Tunicata</taxon>
        <taxon>Ascidiacea</taxon>
        <taxon>Phlebobranchia</taxon>
        <taxon>Cionidae</taxon>
        <taxon>Ciona</taxon>
    </lineage>
</organism>
<feature type="chain" id="PRO_5003578237" description="Ig-like domain-containing protein" evidence="6">
    <location>
        <begin position="19"/>
        <end position="468"/>
    </location>
</feature>
<evidence type="ECO:0000256" key="3">
    <source>
        <dbReference type="ARBA" id="ARBA00023157"/>
    </source>
</evidence>
<dbReference type="InParanoid" id="H2YDH9"/>
<evidence type="ECO:0000313" key="9">
    <source>
        <dbReference type="Proteomes" id="UP000007875"/>
    </source>
</evidence>
<dbReference type="AlphaFoldDB" id="H2YDH9"/>
<dbReference type="PROSITE" id="PS50835">
    <property type="entry name" value="IG_LIKE"/>
    <property type="match status" value="3"/>
</dbReference>
<reference evidence="8" key="2">
    <citation type="submission" date="2025-08" db="UniProtKB">
        <authorList>
            <consortium name="Ensembl"/>
        </authorList>
    </citation>
    <scope>IDENTIFICATION</scope>
</reference>
<dbReference type="InterPro" id="IPR036179">
    <property type="entry name" value="Ig-like_dom_sf"/>
</dbReference>
<accession>H2YDH9</accession>
<feature type="domain" description="Ig-like" evidence="7">
    <location>
        <begin position="32"/>
        <end position="140"/>
    </location>
</feature>
<evidence type="ECO:0000256" key="4">
    <source>
        <dbReference type="ARBA" id="ARBA00023180"/>
    </source>
</evidence>
<comment type="subcellular location">
    <subcellularLocation>
        <location evidence="1">Membrane</location>
        <topology evidence="1">Single-pass type I membrane protein</topology>
    </subcellularLocation>
</comment>
<evidence type="ECO:0000256" key="1">
    <source>
        <dbReference type="ARBA" id="ARBA00004479"/>
    </source>
</evidence>
<keyword evidence="6" id="KW-0732">Signal</keyword>
<dbReference type="OMA" id="NLAVWWS"/>
<dbReference type="SMART" id="SM00408">
    <property type="entry name" value="IGc2"/>
    <property type="match status" value="2"/>
</dbReference>
<dbReference type="InterPro" id="IPR003598">
    <property type="entry name" value="Ig_sub2"/>
</dbReference>
<dbReference type="GeneTree" id="ENSGT00640000092511"/>
<protein>
    <recommendedName>
        <fullName evidence="7">Ig-like domain-containing protein</fullName>
    </recommendedName>
</protein>
<dbReference type="SMART" id="SM00409">
    <property type="entry name" value="IG"/>
    <property type="match status" value="3"/>
</dbReference>
<dbReference type="GO" id="GO:0005911">
    <property type="term" value="C:cell-cell junction"/>
    <property type="evidence" value="ECO:0007669"/>
    <property type="project" value="TreeGrafter"/>
</dbReference>
<dbReference type="Gene3D" id="2.60.40.10">
    <property type="entry name" value="Immunoglobulins"/>
    <property type="match status" value="4"/>
</dbReference>
<keyword evidence="3" id="KW-1015">Disulfide bond</keyword>
<sequence length="468" mass="50221">MEIRILFCLLGLFGSGLSLEVSYNGPELFPMNEEATLLCQISPTPNTPEGANNLAVWWSQVNLTTGTRTKLGKSSVDESYLYSTIPNGLNDRFTTSTDEFIYGTAKASIANVGIADDKTYQCEVEDLTSHDATDTQFKLNVYLEPDVQIYDEETNLDIRPIKQTEPTETATENPIYDDAIPDTPAPAAVNVNVSIAQCVATNAFPKPTKFEFVSDSTGNTWTVVNENEIMYVENADGTFNASAVLRIDPSAELDGAEISCRTWLYPSLSYASAGTTSPIVVKHMTNEATISLSTTEAVEGDRVSISCTANGNPPPTIELQDPAGNIHNVTGVNYVISRAQVEHAGVYVCHAYNDADATLATAEGTLSVEWVGNPRVKNNGNRIVNKLVEVTLGDSINIVCAAQGYPAPQITVVRGTQPLQGSTVTRNSVTYADAGSYSCKAATGNIVKITNFQVVVNGGCVVSLQKVV</sequence>
<dbReference type="Pfam" id="PF13927">
    <property type="entry name" value="Ig_3"/>
    <property type="match status" value="2"/>
</dbReference>
<dbReference type="GO" id="GO:0098609">
    <property type="term" value="P:cell-cell adhesion"/>
    <property type="evidence" value="ECO:0007669"/>
    <property type="project" value="TreeGrafter"/>
</dbReference>
<feature type="signal peptide" evidence="6">
    <location>
        <begin position="1"/>
        <end position="18"/>
    </location>
</feature>
<evidence type="ECO:0000256" key="2">
    <source>
        <dbReference type="ARBA" id="ARBA00023136"/>
    </source>
</evidence>
<keyword evidence="9" id="KW-1185">Reference proteome</keyword>
<evidence type="ECO:0000313" key="8">
    <source>
        <dbReference type="Ensembl" id="ENSCSAVP00000003377.1"/>
    </source>
</evidence>
<reference evidence="9" key="1">
    <citation type="submission" date="2003-08" db="EMBL/GenBank/DDBJ databases">
        <authorList>
            <person name="Birren B."/>
            <person name="Nusbaum C."/>
            <person name="Abebe A."/>
            <person name="Abouelleil A."/>
            <person name="Adekoya E."/>
            <person name="Ait-zahra M."/>
            <person name="Allen N."/>
            <person name="Allen T."/>
            <person name="An P."/>
            <person name="Anderson M."/>
            <person name="Anderson S."/>
            <person name="Arachchi H."/>
            <person name="Armbruster J."/>
            <person name="Bachantsang P."/>
            <person name="Baldwin J."/>
            <person name="Barry A."/>
            <person name="Bayul T."/>
            <person name="Blitshsteyn B."/>
            <person name="Bloom T."/>
            <person name="Blye J."/>
            <person name="Boguslavskiy L."/>
            <person name="Borowsky M."/>
            <person name="Boukhgalter B."/>
            <person name="Brunache A."/>
            <person name="Butler J."/>
            <person name="Calixte N."/>
            <person name="Calvo S."/>
            <person name="Camarata J."/>
            <person name="Campo K."/>
            <person name="Chang J."/>
            <person name="Cheshatsang Y."/>
            <person name="Citroen M."/>
            <person name="Collymore A."/>
            <person name="Considine T."/>
            <person name="Cook A."/>
            <person name="Cooke P."/>
            <person name="Corum B."/>
            <person name="Cuomo C."/>
            <person name="David R."/>
            <person name="Dawoe T."/>
            <person name="Degray S."/>
            <person name="Dodge S."/>
            <person name="Dooley K."/>
            <person name="Dorje P."/>
            <person name="Dorjee K."/>
            <person name="Dorris L."/>
            <person name="Duffey N."/>
            <person name="Dupes A."/>
            <person name="Elkins T."/>
            <person name="Engels R."/>
            <person name="Erickson J."/>
            <person name="Farina A."/>
            <person name="Faro S."/>
            <person name="Ferreira P."/>
            <person name="Fischer H."/>
            <person name="Fitzgerald M."/>
            <person name="Foley K."/>
            <person name="Gage D."/>
            <person name="Galagan J."/>
            <person name="Gearin G."/>
            <person name="Gnerre S."/>
            <person name="Gnirke A."/>
            <person name="Goyette A."/>
            <person name="Graham J."/>
            <person name="Grandbois E."/>
            <person name="Gyaltsen K."/>
            <person name="Hafez N."/>
            <person name="Hagopian D."/>
            <person name="Hagos B."/>
            <person name="Hall J."/>
            <person name="Hatcher B."/>
            <person name="Heller A."/>
            <person name="Higgins H."/>
            <person name="Honan T."/>
            <person name="Horn A."/>
            <person name="Houde N."/>
            <person name="Hughes L."/>
            <person name="Hulme W."/>
            <person name="Husby E."/>
            <person name="Iliev I."/>
            <person name="Jaffe D."/>
            <person name="Jones C."/>
            <person name="Kamal M."/>
            <person name="Kamat A."/>
            <person name="Kamvysselis M."/>
            <person name="Karlsson E."/>
            <person name="Kells C."/>
            <person name="Kieu A."/>
            <person name="Kisner P."/>
            <person name="Kodira C."/>
            <person name="Kulbokas E."/>
            <person name="Labutti K."/>
            <person name="Lama D."/>
            <person name="Landers T."/>
            <person name="Leger J."/>
            <person name="Levine S."/>
            <person name="Lewis D."/>
            <person name="Lewis T."/>
            <person name="Lindblad-toh K."/>
            <person name="Liu X."/>
            <person name="Lokyitsang T."/>
            <person name="Lokyitsang Y."/>
            <person name="Lucien O."/>
            <person name="Lui A."/>
            <person name="Ma L.J."/>
            <person name="Mabbitt R."/>
            <person name="Macdonald J."/>
            <person name="Maclean C."/>
            <person name="Major J."/>
            <person name="Manning J."/>
            <person name="Marabella R."/>
            <person name="Maru K."/>
            <person name="Matthews C."/>
            <person name="Mauceli E."/>
            <person name="Mccarthy M."/>
            <person name="Mcdonough S."/>
            <person name="Mcghee T."/>
            <person name="Meldrim J."/>
            <person name="Meneus L."/>
            <person name="Mesirov J."/>
            <person name="Mihalev A."/>
            <person name="Mihova T."/>
            <person name="Mikkelsen T."/>
            <person name="Mlenga V."/>
            <person name="Moru K."/>
            <person name="Mozes J."/>
            <person name="Mulrain L."/>
            <person name="Munson G."/>
            <person name="Naylor J."/>
            <person name="Newes C."/>
            <person name="Nguyen C."/>
            <person name="Nguyen N."/>
            <person name="Nguyen T."/>
            <person name="Nicol R."/>
            <person name="Nielsen C."/>
            <person name="Nizzari M."/>
            <person name="Norbu C."/>
            <person name="Norbu N."/>
            <person name="O'donnell P."/>
            <person name="Okoawo O."/>
            <person name="O'leary S."/>
            <person name="Omotosho B."/>
            <person name="O'neill K."/>
            <person name="Osman S."/>
            <person name="Parker S."/>
            <person name="Perrin D."/>
            <person name="Phunkhang P."/>
            <person name="Piqani B."/>
            <person name="Purcell S."/>
            <person name="Rachupka T."/>
            <person name="Ramasamy U."/>
            <person name="Rameau R."/>
            <person name="Ray V."/>
            <person name="Raymond C."/>
            <person name="Retta R."/>
            <person name="Richardson S."/>
            <person name="Rise C."/>
            <person name="Rodriguez J."/>
            <person name="Rogers J."/>
            <person name="Rogov P."/>
            <person name="Rutman M."/>
            <person name="Schupbach R."/>
            <person name="Seaman C."/>
            <person name="Settipalli S."/>
            <person name="Sharpe T."/>
            <person name="Sheridan J."/>
            <person name="Sherpa N."/>
            <person name="Shi J."/>
            <person name="Smirnov S."/>
            <person name="Smith C."/>
            <person name="Sougnez C."/>
            <person name="Spencer B."/>
            <person name="Stalker J."/>
            <person name="Stange-thomann N."/>
            <person name="Stavropoulos S."/>
            <person name="Stetson K."/>
            <person name="Stone C."/>
            <person name="Stone S."/>
            <person name="Stubbs M."/>
            <person name="Talamas J."/>
            <person name="Tchuinga P."/>
            <person name="Tenzing P."/>
            <person name="Tesfaye S."/>
            <person name="Theodore J."/>
            <person name="Thoulutsang Y."/>
            <person name="Topham K."/>
            <person name="Towey S."/>
            <person name="Tsamla T."/>
            <person name="Tsomo N."/>
            <person name="Vallee D."/>
            <person name="Vassiliev H."/>
            <person name="Venkataraman V."/>
            <person name="Vinson J."/>
            <person name="Vo A."/>
            <person name="Wade C."/>
            <person name="Wang S."/>
            <person name="Wangchuk T."/>
            <person name="Wangdi T."/>
            <person name="Whittaker C."/>
            <person name="Wilkinson J."/>
            <person name="Wu Y."/>
            <person name="Wyman D."/>
            <person name="Yadav S."/>
            <person name="Yang S."/>
            <person name="Yang X."/>
            <person name="Yeager S."/>
            <person name="Yee E."/>
            <person name="Young G."/>
            <person name="Zainoun J."/>
            <person name="Zembeck L."/>
            <person name="Zimmer A."/>
            <person name="Zody M."/>
            <person name="Lander E."/>
        </authorList>
    </citation>
    <scope>NUCLEOTIDE SEQUENCE [LARGE SCALE GENOMIC DNA]</scope>
</reference>
<evidence type="ECO:0000256" key="6">
    <source>
        <dbReference type="SAM" id="SignalP"/>
    </source>
</evidence>
<keyword evidence="5" id="KW-0393">Immunoglobulin domain</keyword>
<dbReference type="PANTHER" id="PTHR11640">
    <property type="entry name" value="NEPHRIN"/>
    <property type="match status" value="1"/>
</dbReference>
<name>H2YDH9_CIOSA</name>